<dbReference type="OrthoDB" id="8457080at2"/>
<name>E1JT93_SOLFR</name>
<evidence type="ECO:0000313" key="1">
    <source>
        <dbReference type="EMBL" id="EFL52353.1"/>
    </source>
</evidence>
<dbReference type="eggNOG" id="COG0343">
    <property type="taxonomic scope" value="Bacteria"/>
</dbReference>
<dbReference type="Gene3D" id="3.20.20.105">
    <property type="entry name" value="Queuine tRNA-ribosyltransferase-like"/>
    <property type="match status" value="1"/>
</dbReference>
<protein>
    <submittedName>
        <fullName evidence="1">Uncharacterized protein</fullName>
    </submittedName>
</protein>
<dbReference type="STRING" id="596151.DesfrDRAFT_0842"/>
<dbReference type="EMBL" id="AECZ01000004">
    <property type="protein sequence ID" value="EFL52353.1"/>
    <property type="molecule type" value="Genomic_DNA"/>
</dbReference>
<gene>
    <name evidence="1" type="ORF">DesfrDRAFT_0842</name>
</gene>
<dbReference type="SUPFAM" id="SSF51713">
    <property type="entry name" value="tRNA-guanine transglycosylase"/>
    <property type="match status" value="1"/>
</dbReference>
<reference evidence="1 2" key="1">
    <citation type="submission" date="2010-08" db="EMBL/GenBank/DDBJ databases">
        <title>The draft genome of Desulfovibrio fructosovorans JJ.</title>
        <authorList>
            <consortium name="US DOE Joint Genome Institute (JGI-PGF)"/>
            <person name="Lucas S."/>
            <person name="Copeland A."/>
            <person name="Lapidus A."/>
            <person name="Cheng J.-F."/>
            <person name="Bruce D."/>
            <person name="Goodwin L."/>
            <person name="Pitluck S."/>
            <person name="Land M.L."/>
            <person name="Hauser L."/>
            <person name="Chang Y.-J."/>
            <person name="Jeffries C."/>
            <person name="Wall J.D."/>
            <person name="Stahl D.A."/>
            <person name="Arkin A.P."/>
            <person name="Dehal P."/>
            <person name="Stolyar S.M."/>
            <person name="Hazen T.C."/>
            <person name="Woyke T.J."/>
        </authorList>
    </citation>
    <scope>NUCLEOTIDE SEQUENCE [LARGE SCALE GENOMIC DNA]</scope>
    <source>
        <strain evidence="1 2">JJ</strain>
    </source>
</reference>
<dbReference type="Proteomes" id="UP000006250">
    <property type="component" value="Unassembled WGS sequence"/>
</dbReference>
<proteinExistence type="predicted"/>
<sequence length="196" mass="22394">MPITDQIERAKTSIFKFDNHLKELLIKPETPDQQTLKIKSITDNISDLSSFDIIGVTEKEIGTSILSRMTNIAKIRTSLSAIGKETPIHVFGSLDTITTPLYFVSGADIFDGLTWLRYAFCDGYTMYKHNYSAVNIGVNVKSHNIDANCWYHNYYYLSDLKLQMRRYLKDGDFGHFSYHTDLIRNSYANVIEAIGD</sequence>
<dbReference type="InterPro" id="IPR036511">
    <property type="entry name" value="TGT-like_sf"/>
</dbReference>
<dbReference type="AlphaFoldDB" id="E1JT93"/>
<organism evidence="1 2">
    <name type="scientific">Solidesulfovibrio fructosivorans JJ]</name>
    <dbReference type="NCBI Taxonomy" id="596151"/>
    <lineage>
        <taxon>Bacteria</taxon>
        <taxon>Pseudomonadati</taxon>
        <taxon>Thermodesulfobacteriota</taxon>
        <taxon>Desulfovibrionia</taxon>
        <taxon>Desulfovibrionales</taxon>
        <taxon>Desulfovibrionaceae</taxon>
        <taxon>Solidesulfovibrio</taxon>
    </lineage>
</organism>
<dbReference type="GO" id="GO:0006400">
    <property type="term" value="P:tRNA modification"/>
    <property type="evidence" value="ECO:0007669"/>
    <property type="project" value="InterPro"/>
</dbReference>
<evidence type="ECO:0000313" key="2">
    <source>
        <dbReference type="Proteomes" id="UP000006250"/>
    </source>
</evidence>
<accession>E1JT93</accession>
<keyword evidence="2" id="KW-1185">Reference proteome</keyword>
<dbReference type="RefSeq" id="WP_005991413.1">
    <property type="nucleotide sequence ID" value="NZ_AECZ01000004.1"/>
</dbReference>
<comment type="caution">
    <text evidence="1">The sequence shown here is derived from an EMBL/GenBank/DDBJ whole genome shotgun (WGS) entry which is preliminary data.</text>
</comment>